<dbReference type="PANTHER" id="PTHR43278">
    <property type="entry name" value="NAD(P)H-DEPENDENT FMN-CONTAINING OXIDOREDUCTASE YWQN-RELATED"/>
    <property type="match status" value="1"/>
</dbReference>
<evidence type="ECO:0000256" key="1">
    <source>
        <dbReference type="ARBA" id="ARBA00022630"/>
    </source>
</evidence>
<dbReference type="AlphaFoldDB" id="A0A871Y6V9"/>
<dbReference type="SUPFAM" id="SSF52218">
    <property type="entry name" value="Flavoproteins"/>
    <property type="match status" value="1"/>
</dbReference>
<evidence type="ECO:0000259" key="3">
    <source>
        <dbReference type="Pfam" id="PF03358"/>
    </source>
</evidence>
<proteinExistence type="predicted"/>
<reference evidence="4" key="1">
    <citation type="submission" date="2020-10" db="EMBL/GenBank/DDBJ databases">
        <title>Diverse heliorhodopsins detected via functional metagenomics in peat lake Actinobacteria, Chloroflexi and Archaea.</title>
        <authorList>
            <person name="Chazan A."/>
            <person name="Rozenberg A."/>
            <person name="Tahan R."/>
            <person name="Mannen K."/>
            <person name="Nagata T."/>
            <person name="Yaish S."/>
            <person name="Larom S."/>
            <person name="Kandori H."/>
            <person name="Inoue K."/>
            <person name="Beja O."/>
            <person name="Pushkarev A."/>
        </authorList>
    </citation>
    <scope>NUCLEOTIDE SEQUENCE</scope>
</reference>
<organism evidence="4">
    <name type="scientific">uncultured Dehalococcoidia bacterium</name>
    <dbReference type="NCBI Taxonomy" id="498747"/>
    <lineage>
        <taxon>Bacteria</taxon>
        <taxon>Bacillati</taxon>
        <taxon>Chloroflexota</taxon>
        <taxon>Dehalococcoidia</taxon>
        <taxon>environmental samples</taxon>
    </lineage>
</organism>
<keyword evidence="1" id="KW-0285">Flavoprotein</keyword>
<dbReference type="InterPro" id="IPR005025">
    <property type="entry name" value="FMN_Rdtase-like_dom"/>
</dbReference>
<feature type="domain" description="NADPH-dependent FMN reductase-like" evidence="3">
    <location>
        <begin position="1"/>
        <end position="151"/>
    </location>
</feature>
<keyword evidence="2" id="KW-0288">FMN</keyword>
<evidence type="ECO:0000256" key="2">
    <source>
        <dbReference type="ARBA" id="ARBA00022643"/>
    </source>
</evidence>
<dbReference type="InterPro" id="IPR051796">
    <property type="entry name" value="ISF_SsuE-like"/>
</dbReference>
<dbReference type="Gene3D" id="3.40.50.360">
    <property type="match status" value="1"/>
</dbReference>
<dbReference type="GO" id="GO:0016491">
    <property type="term" value="F:oxidoreductase activity"/>
    <property type="evidence" value="ECO:0007669"/>
    <property type="project" value="InterPro"/>
</dbReference>
<gene>
    <name evidence="4" type="ORF">HULAa30F3_00025</name>
</gene>
<sequence length="179" mass="19475">MKIIGICGSHRKGNTEWMLEQVMVEAACRGAQTETLLLRRLDVRMCLGCLMCEVGGVKRPGICKIKDDMNAIYPRLLDADALVLATPGYFEMMSGLLKNFIDRTCAIWPRMSGKRIAGIAVAEEGLGQTVSNLKTYARLCNMEWVGSVSVLAKNPGDASKIAGLDKRLIRLAGKLTAGV</sequence>
<dbReference type="Pfam" id="PF03358">
    <property type="entry name" value="FMN_red"/>
    <property type="match status" value="1"/>
</dbReference>
<evidence type="ECO:0000313" key="4">
    <source>
        <dbReference type="EMBL" id="QOV09071.1"/>
    </source>
</evidence>
<dbReference type="InterPro" id="IPR029039">
    <property type="entry name" value="Flavoprotein-like_sf"/>
</dbReference>
<dbReference type="PANTHER" id="PTHR43278:SF1">
    <property type="entry name" value="IRON-SULFUR FLAVOPROTEIN MJ1083"/>
    <property type="match status" value="1"/>
</dbReference>
<protein>
    <submittedName>
        <fullName evidence="4">Flavodoxin family protein</fullName>
    </submittedName>
</protein>
<dbReference type="EMBL" id="MW122882">
    <property type="protein sequence ID" value="QOV09071.1"/>
    <property type="molecule type" value="Genomic_DNA"/>
</dbReference>
<name>A0A871Y6V9_9CHLR</name>
<accession>A0A871Y6V9</accession>